<proteinExistence type="predicted"/>
<evidence type="ECO:0000313" key="2">
    <source>
        <dbReference type="EMBL" id="VAW84592.1"/>
    </source>
</evidence>
<sequence length="100" mass="10673">MKLNTLFCNVIGALAVVLSSSVFAGYSININSATGAELADALDGIGQTRGQAIVDFREAYGDFQSAEALTQVKGIGLKTVERNRSYIMLKSAVVMPQEEQ</sequence>
<dbReference type="PANTHER" id="PTHR21180">
    <property type="entry name" value="ENDONUCLEASE/EXONUCLEASE/PHOSPHATASE FAMILY DOMAIN-CONTAINING PROTEIN 1"/>
    <property type="match status" value="1"/>
</dbReference>
<dbReference type="AlphaFoldDB" id="A0A3B0ZAM8"/>
<dbReference type="GO" id="GO:0015628">
    <property type="term" value="P:protein secretion by the type II secretion system"/>
    <property type="evidence" value="ECO:0007669"/>
    <property type="project" value="TreeGrafter"/>
</dbReference>
<feature type="domain" description="Helix-hairpin-helix DNA-binding motif class 1" evidence="1">
    <location>
        <begin position="37"/>
        <end position="56"/>
    </location>
</feature>
<dbReference type="InterPro" id="IPR010994">
    <property type="entry name" value="RuvA_2-like"/>
</dbReference>
<dbReference type="GO" id="GO:0015627">
    <property type="term" value="C:type II protein secretion system complex"/>
    <property type="evidence" value="ECO:0007669"/>
    <property type="project" value="TreeGrafter"/>
</dbReference>
<dbReference type="GO" id="GO:0003677">
    <property type="term" value="F:DNA binding"/>
    <property type="evidence" value="ECO:0007669"/>
    <property type="project" value="InterPro"/>
</dbReference>
<dbReference type="GO" id="GO:0006281">
    <property type="term" value="P:DNA repair"/>
    <property type="evidence" value="ECO:0007669"/>
    <property type="project" value="InterPro"/>
</dbReference>
<dbReference type="PANTHER" id="PTHR21180:SF32">
    <property type="entry name" value="ENDONUCLEASE_EXONUCLEASE_PHOSPHATASE FAMILY DOMAIN-CONTAINING PROTEIN 1"/>
    <property type="match status" value="1"/>
</dbReference>
<organism evidence="2">
    <name type="scientific">hydrothermal vent metagenome</name>
    <dbReference type="NCBI Taxonomy" id="652676"/>
    <lineage>
        <taxon>unclassified sequences</taxon>
        <taxon>metagenomes</taxon>
        <taxon>ecological metagenomes</taxon>
    </lineage>
</organism>
<feature type="domain" description="Helix-hairpin-helix DNA-binding motif class 1" evidence="1">
    <location>
        <begin position="67"/>
        <end position="86"/>
    </location>
</feature>
<dbReference type="SMART" id="SM00278">
    <property type="entry name" value="HhH1"/>
    <property type="match status" value="2"/>
</dbReference>
<protein>
    <recommendedName>
        <fullName evidence="1">Helix-hairpin-helix DNA-binding motif class 1 domain-containing protein</fullName>
    </recommendedName>
</protein>
<reference evidence="2" key="1">
    <citation type="submission" date="2018-06" db="EMBL/GenBank/DDBJ databases">
        <authorList>
            <person name="Zhirakovskaya E."/>
        </authorList>
    </citation>
    <scope>NUCLEOTIDE SEQUENCE</scope>
</reference>
<dbReference type="InterPro" id="IPR003583">
    <property type="entry name" value="Hlx-hairpin-Hlx_DNA-bd_motif"/>
</dbReference>
<dbReference type="InterPro" id="IPR004509">
    <property type="entry name" value="Competence_ComEA_HhH"/>
</dbReference>
<dbReference type="EMBL" id="UOFO01000048">
    <property type="protein sequence ID" value="VAW84592.1"/>
    <property type="molecule type" value="Genomic_DNA"/>
</dbReference>
<dbReference type="InterPro" id="IPR051675">
    <property type="entry name" value="Endo/Exo/Phosphatase_dom_1"/>
</dbReference>
<accession>A0A3B0ZAM8</accession>
<dbReference type="NCBIfam" id="TIGR00426">
    <property type="entry name" value="competence protein ComEA helix-hairpin-helix repeat region"/>
    <property type="match status" value="1"/>
</dbReference>
<dbReference type="Gene3D" id="1.10.150.280">
    <property type="entry name" value="AF1531-like domain"/>
    <property type="match status" value="1"/>
</dbReference>
<name>A0A3B0ZAM8_9ZZZZ</name>
<evidence type="ECO:0000259" key="1">
    <source>
        <dbReference type="SMART" id="SM00278"/>
    </source>
</evidence>
<gene>
    <name evidence="2" type="ORF">MNBD_GAMMA16-537</name>
</gene>
<dbReference type="Pfam" id="PF12836">
    <property type="entry name" value="HHH_3"/>
    <property type="match status" value="1"/>
</dbReference>
<dbReference type="SUPFAM" id="SSF47781">
    <property type="entry name" value="RuvA domain 2-like"/>
    <property type="match status" value="1"/>
</dbReference>